<dbReference type="GO" id="GO:0016787">
    <property type="term" value="F:hydrolase activity"/>
    <property type="evidence" value="ECO:0007669"/>
    <property type="project" value="InterPro"/>
</dbReference>
<name>A4CH42_ROBBH</name>
<dbReference type="EMBL" id="CP001712">
    <property type="protein sequence ID" value="EAR16250.1"/>
    <property type="molecule type" value="Genomic_DNA"/>
</dbReference>
<dbReference type="KEGG" id="rbi:RB2501_05110"/>
<feature type="domain" description="Calcineurin-like phosphoesterase" evidence="1">
    <location>
        <begin position="28"/>
        <end position="123"/>
    </location>
</feature>
<proteinExistence type="predicted"/>
<dbReference type="AlphaFoldDB" id="A4CH42"/>
<keyword evidence="3" id="KW-1185">Reference proteome</keyword>
<dbReference type="InterPro" id="IPR004843">
    <property type="entry name" value="Calcineurin-like_PHP"/>
</dbReference>
<dbReference type="PANTHER" id="PTHR39323:SF1">
    <property type="entry name" value="BLR1149 PROTEIN"/>
    <property type="match status" value="1"/>
</dbReference>
<dbReference type="OrthoDB" id="9795838at2"/>
<protein>
    <recommendedName>
        <fullName evidence="1">Calcineurin-like phosphoesterase domain-containing protein</fullName>
    </recommendedName>
</protein>
<gene>
    <name evidence="2" type="ordered locus">RB2501_05110</name>
</gene>
<dbReference type="eggNOG" id="COG1407">
    <property type="taxonomic scope" value="Bacteria"/>
</dbReference>
<dbReference type="InterPro" id="IPR026336">
    <property type="entry name" value="PdeM-like"/>
</dbReference>
<reference evidence="2 3" key="1">
    <citation type="journal article" date="2009" name="J. Bacteriol.">
        <title>Complete genome sequence of Robiginitalea biformata HTCC2501.</title>
        <authorList>
            <person name="Oh H.M."/>
            <person name="Giovannoni S.J."/>
            <person name="Lee K."/>
            <person name="Ferriera S."/>
            <person name="Johnson J."/>
            <person name="Cho J.C."/>
        </authorList>
    </citation>
    <scope>NUCLEOTIDE SEQUENCE [LARGE SCALE GENOMIC DNA]</scope>
    <source>
        <strain evidence="3">ATCC BAA-864 / HTCC2501 / KCTC 12146</strain>
    </source>
</reference>
<dbReference type="PIRSF" id="PIRSF000887">
    <property type="entry name" value="Pesterase_MJ0037"/>
    <property type="match status" value="1"/>
</dbReference>
<dbReference type="PANTHER" id="PTHR39323">
    <property type="entry name" value="BLR1149 PROTEIN"/>
    <property type="match status" value="1"/>
</dbReference>
<dbReference type="Pfam" id="PF00149">
    <property type="entry name" value="Metallophos"/>
    <property type="match status" value="1"/>
</dbReference>
<dbReference type="NCBIfam" id="TIGR04123">
    <property type="entry name" value="P_estr_lig_assc"/>
    <property type="match status" value="1"/>
</dbReference>
<dbReference type="HOGENOM" id="CLU_075478_1_0_10"/>
<dbReference type="SUPFAM" id="SSF56300">
    <property type="entry name" value="Metallo-dependent phosphatases"/>
    <property type="match status" value="1"/>
</dbReference>
<evidence type="ECO:0000259" key="1">
    <source>
        <dbReference type="Pfam" id="PF00149"/>
    </source>
</evidence>
<accession>A4CH42</accession>
<dbReference type="Gene3D" id="3.60.21.10">
    <property type="match status" value="1"/>
</dbReference>
<dbReference type="InterPro" id="IPR024173">
    <property type="entry name" value="Pesterase_MJ0037-like"/>
</dbReference>
<dbReference type="RefSeq" id="WP_015753007.1">
    <property type="nucleotide sequence ID" value="NC_013222.1"/>
</dbReference>
<dbReference type="STRING" id="313596.RB2501_05110"/>
<organism evidence="2 3">
    <name type="scientific">Robiginitalea biformata (strain ATCC BAA-864 / DSM 15991 / KCTC 12146 / HTCC2501)</name>
    <dbReference type="NCBI Taxonomy" id="313596"/>
    <lineage>
        <taxon>Bacteria</taxon>
        <taxon>Pseudomonadati</taxon>
        <taxon>Bacteroidota</taxon>
        <taxon>Flavobacteriia</taxon>
        <taxon>Flavobacteriales</taxon>
        <taxon>Flavobacteriaceae</taxon>
        <taxon>Robiginitalea</taxon>
    </lineage>
</organism>
<sequence>MTHSLELAGESVVFHPWGGLFWPAASTLLLSDLHLGKVMHFRKHGAAVPRAAIRRNFDRLEAIRRHFEPRTLCFLGDLFHSHINREWQLFSDWAGACTSRMQLVVGNHDVISPLRYEALGIELYDSLEAGPFTLTHHPEAAAGRFNIAGHIHPAVRLGGAGRQTLRLPCFHLKTNQLILPAFGAFTGTHALDPEPGDRFFALTGDAVVPLEAAISGTPTKSSKS</sequence>
<dbReference type="InterPro" id="IPR029052">
    <property type="entry name" value="Metallo-depent_PP-like"/>
</dbReference>
<evidence type="ECO:0000313" key="3">
    <source>
        <dbReference type="Proteomes" id="UP000009049"/>
    </source>
</evidence>
<evidence type="ECO:0000313" key="2">
    <source>
        <dbReference type="EMBL" id="EAR16250.1"/>
    </source>
</evidence>
<dbReference type="Proteomes" id="UP000009049">
    <property type="component" value="Chromosome"/>
</dbReference>